<protein>
    <submittedName>
        <fullName evidence="5">Uncharacterized protein</fullName>
    </submittedName>
</protein>
<reference evidence="5" key="5">
    <citation type="journal article" date="2021" name="G3 (Bethesda)">
        <title>Aegilops tauschii genome assembly Aet v5.0 features greater sequence contiguity and improved annotation.</title>
        <authorList>
            <person name="Wang L."/>
            <person name="Zhu T."/>
            <person name="Rodriguez J.C."/>
            <person name="Deal K.R."/>
            <person name="Dubcovsky J."/>
            <person name="McGuire P.E."/>
            <person name="Lux T."/>
            <person name="Spannagl M."/>
            <person name="Mayer K.F.X."/>
            <person name="Baldrich P."/>
            <person name="Meyers B.C."/>
            <person name="Huo N."/>
            <person name="Gu Y.Q."/>
            <person name="Zhou H."/>
            <person name="Devos K.M."/>
            <person name="Bennetzen J.L."/>
            <person name="Unver T."/>
            <person name="Budak H."/>
            <person name="Gulick P.J."/>
            <person name="Galiba G."/>
            <person name="Kalapos B."/>
            <person name="Nelson D.R."/>
            <person name="Li P."/>
            <person name="You F.M."/>
            <person name="Luo M.C."/>
            <person name="Dvorak J."/>
        </authorList>
    </citation>
    <scope>NUCLEOTIDE SEQUENCE [LARGE SCALE GENOMIC DNA]</scope>
    <source>
        <strain evidence="5">cv. AL8/78</strain>
    </source>
</reference>
<comment type="similarity">
    <text evidence="2">Belongs to the CDP-alcohol phosphatidyltransferase class-I family.</text>
</comment>
<evidence type="ECO:0000256" key="2">
    <source>
        <dbReference type="ARBA" id="ARBA00010441"/>
    </source>
</evidence>
<proteinExistence type="inferred from homology"/>
<reference evidence="5" key="4">
    <citation type="submission" date="2019-03" db="UniProtKB">
        <authorList>
            <consortium name="EnsemblPlants"/>
        </authorList>
    </citation>
    <scope>IDENTIFICATION</scope>
</reference>
<name>A0A453R2M1_AEGTS</name>
<dbReference type="Proteomes" id="UP000015105">
    <property type="component" value="Chromosome 7D"/>
</dbReference>
<dbReference type="AlphaFoldDB" id="A0A453R2M1"/>
<evidence type="ECO:0000256" key="1">
    <source>
        <dbReference type="ARBA" id="ARBA00004370"/>
    </source>
</evidence>
<dbReference type="PANTHER" id="PTHR10414:SF49">
    <property type="entry name" value="OS06G0204400 PROTEIN"/>
    <property type="match status" value="1"/>
</dbReference>
<evidence type="ECO:0000313" key="5">
    <source>
        <dbReference type="EnsemblPlants" id="AET7Gv20433200.30"/>
    </source>
</evidence>
<reference evidence="6" key="1">
    <citation type="journal article" date="2014" name="Science">
        <title>Ancient hybridizations among the ancestral genomes of bread wheat.</title>
        <authorList>
            <consortium name="International Wheat Genome Sequencing Consortium,"/>
            <person name="Marcussen T."/>
            <person name="Sandve S.R."/>
            <person name="Heier L."/>
            <person name="Spannagl M."/>
            <person name="Pfeifer M."/>
            <person name="Jakobsen K.S."/>
            <person name="Wulff B.B."/>
            <person name="Steuernagel B."/>
            <person name="Mayer K.F."/>
            <person name="Olsen O.A."/>
        </authorList>
    </citation>
    <scope>NUCLEOTIDE SEQUENCE [LARGE SCALE GENOMIC DNA]</scope>
    <source>
        <strain evidence="6">cv. AL8/78</strain>
    </source>
</reference>
<dbReference type="GO" id="GO:0008610">
    <property type="term" value="P:lipid biosynthetic process"/>
    <property type="evidence" value="ECO:0007669"/>
    <property type="project" value="UniProtKB-ARBA"/>
</dbReference>
<dbReference type="GO" id="GO:0016020">
    <property type="term" value="C:membrane"/>
    <property type="evidence" value="ECO:0007669"/>
    <property type="project" value="UniProtKB-SubCell"/>
</dbReference>
<accession>A0A453R2M1</accession>
<organism evidence="5 6">
    <name type="scientific">Aegilops tauschii subsp. strangulata</name>
    <name type="common">Goatgrass</name>
    <dbReference type="NCBI Taxonomy" id="200361"/>
    <lineage>
        <taxon>Eukaryota</taxon>
        <taxon>Viridiplantae</taxon>
        <taxon>Streptophyta</taxon>
        <taxon>Embryophyta</taxon>
        <taxon>Tracheophyta</taxon>
        <taxon>Spermatophyta</taxon>
        <taxon>Magnoliopsida</taxon>
        <taxon>Liliopsida</taxon>
        <taxon>Poales</taxon>
        <taxon>Poaceae</taxon>
        <taxon>BOP clade</taxon>
        <taxon>Pooideae</taxon>
        <taxon>Triticodae</taxon>
        <taxon>Triticeae</taxon>
        <taxon>Triticinae</taxon>
        <taxon>Aegilops</taxon>
    </lineage>
</organism>
<reference evidence="5" key="3">
    <citation type="journal article" date="2017" name="Nature">
        <title>Genome sequence of the progenitor of the wheat D genome Aegilops tauschii.</title>
        <authorList>
            <person name="Luo M.C."/>
            <person name="Gu Y.Q."/>
            <person name="Puiu D."/>
            <person name="Wang H."/>
            <person name="Twardziok S.O."/>
            <person name="Deal K.R."/>
            <person name="Huo N."/>
            <person name="Zhu T."/>
            <person name="Wang L."/>
            <person name="Wang Y."/>
            <person name="McGuire P.E."/>
            <person name="Liu S."/>
            <person name="Long H."/>
            <person name="Ramasamy R.K."/>
            <person name="Rodriguez J.C."/>
            <person name="Van S.L."/>
            <person name="Yuan L."/>
            <person name="Wang Z."/>
            <person name="Xia Z."/>
            <person name="Xiao L."/>
            <person name="Anderson O.D."/>
            <person name="Ouyang S."/>
            <person name="Liang Y."/>
            <person name="Zimin A.V."/>
            <person name="Pertea G."/>
            <person name="Qi P."/>
            <person name="Bennetzen J.L."/>
            <person name="Dai X."/>
            <person name="Dawson M.W."/>
            <person name="Muller H.G."/>
            <person name="Kugler K."/>
            <person name="Rivarola-Duarte L."/>
            <person name="Spannagl M."/>
            <person name="Mayer K.F.X."/>
            <person name="Lu F.H."/>
            <person name="Bevan M.W."/>
            <person name="Leroy P."/>
            <person name="Li P."/>
            <person name="You F.M."/>
            <person name="Sun Q."/>
            <person name="Liu Z."/>
            <person name="Lyons E."/>
            <person name="Wicker T."/>
            <person name="Salzberg S.L."/>
            <person name="Devos K.M."/>
            <person name="Dvorak J."/>
        </authorList>
    </citation>
    <scope>NUCLEOTIDE SEQUENCE [LARGE SCALE GENOMIC DNA]</scope>
    <source>
        <strain evidence="5">cv. AL8/78</strain>
    </source>
</reference>
<comment type="subcellular location">
    <subcellularLocation>
        <location evidence="1">Membrane</location>
    </subcellularLocation>
</comment>
<evidence type="ECO:0000256" key="3">
    <source>
        <dbReference type="ARBA" id="ARBA00023136"/>
    </source>
</evidence>
<dbReference type="InterPro" id="IPR043130">
    <property type="entry name" value="CDP-OH_PTrfase_TM_dom"/>
</dbReference>
<dbReference type="EnsemblPlants" id="AET7Gv20433200.30">
    <property type="protein sequence ID" value="AET7Gv20433200.30"/>
    <property type="gene ID" value="AET7Gv20433200"/>
</dbReference>
<dbReference type="InterPro" id="IPR014472">
    <property type="entry name" value="CHOPT"/>
</dbReference>
<evidence type="ECO:0000256" key="4">
    <source>
        <dbReference type="SAM" id="MobiDB-lite"/>
    </source>
</evidence>
<dbReference type="PANTHER" id="PTHR10414">
    <property type="entry name" value="ETHANOLAMINEPHOSPHOTRANSFERASE"/>
    <property type="match status" value="1"/>
</dbReference>
<keyword evidence="6" id="KW-1185">Reference proteome</keyword>
<dbReference type="Gene3D" id="1.20.120.1760">
    <property type="match status" value="1"/>
</dbReference>
<evidence type="ECO:0000313" key="6">
    <source>
        <dbReference type="Proteomes" id="UP000015105"/>
    </source>
</evidence>
<feature type="region of interest" description="Disordered" evidence="4">
    <location>
        <begin position="1"/>
        <end position="21"/>
    </location>
</feature>
<dbReference type="Gramene" id="AET7Gv20433200.30">
    <property type="protein sequence ID" value="AET7Gv20433200.30"/>
    <property type="gene ID" value="AET7Gv20433200"/>
</dbReference>
<reference evidence="6" key="2">
    <citation type="journal article" date="2017" name="Nat. Plants">
        <title>The Aegilops tauschii genome reveals multiple impacts of transposons.</title>
        <authorList>
            <person name="Zhao G."/>
            <person name="Zou C."/>
            <person name="Li K."/>
            <person name="Wang K."/>
            <person name="Li T."/>
            <person name="Gao L."/>
            <person name="Zhang X."/>
            <person name="Wang H."/>
            <person name="Yang Z."/>
            <person name="Liu X."/>
            <person name="Jiang W."/>
            <person name="Mao L."/>
            <person name="Kong X."/>
            <person name="Jiao Y."/>
            <person name="Jia J."/>
        </authorList>
    </citation>
    <scope>NUCLEOTIDE SEQUENCE [LARGE SCALE GENOMIC DNA]</scope>
    <source>
        <strain evidence="6">cv. AL8/78</strain>
    </source>
</reference>
<sequence>TFDAVDGKQARRTSSSSPLGELFDHGIFFPAPLSLSLSQHLNLTVFKIFIWQDVMPLPALLKPWPLEAP</sequence>
<keyword evidence="3" id="KW-0472">Membrane</keyword>